<reference evidence="1 2" key="1">
    <citation type="submission" date="2020-08" db="EMBL/GenBank/DDBJ databases">
        <title>Genomic Encyclopedia of Type Strains, Phase IV (KMG-IV): sequencing the most valuable type-strain genomes for metagenomic binning, comparative biology and taxonomic classification.</title>
        <authorList>
            <person name="Goeker M."/>
        </authorList>
    </citation>
    <scope>NUCLEOTIDE SEQUENCE [LARGE SCALE GENOMIC DNA]</scope>
    <source>
        <strain evidence="1 2">DSM 2461</strain>
    </source>
</reference>
<evidence type="ECO:0000313" key="1">
    <source>
        <dbReference type="EMBL" id="MBB6480635.1"/>
    </source>
</evidence>
<dbReference type="EMBL" id="JACHGJ010000003">
    <property type="protein sequence ID" value="MBB6480635.1"/>
    <property type="molecule type" value="Genomic_DNA"/>
</dbReference>
<dbReference type="AlphaFoldDB" id="A0A841R9Q2"/>
<keyword evidence="2" id="KW-1185">Reference proteome</keyword>
<protein>
    <submittedName>
        <fullName evidence="1">Uncharacterized protein</fullName>
    </submittedName>
</protein>
<gene>
    <name evidence="1" type="ORF">HNR50_002298</name>
</gene>
<organism evidence="1 2">
    <name type="scientific">Spirochaeta isovalerica</name>
    <dbReference type="NCBI Taxonomy" id="150"/>
    <lineage>
        <taxon>Bacteria</taxon>
        <taxon>Pseudomonadati</taxon>
        <taxon>Spirochaetota</taxon>
        <taxon>Spirochaetia</taxon>
        <taxon>Spirochaetales</taxon>
        <taxon>Spirochaetaceae</taxon>
        <taxon>Spirochaeta</taxon>
    </lineage>
</organism>
<comment type="caution">
    <text evidence="1">The sequence shown here is derived from an EMBL/GenBank/DDBJ whole genome shotgun (WGS) entry which is preliminary data.</text>
</comment>
<name>A0A841R9Q2_9SPIO</name>
<evidence type="ECO:0000313" key="2">
    <source>
        <dbReference type="Proteomes" id="UP000587760"/>
    </source>
</evidence>
<proteinExistence type="predicted"/>
<accession>A0A841R9Q2</accession>
<dbReference type="RefSeq" id="WP_184746892.1">
    <property type="nucleotide sequence ID" value="NZ_JACHGJ010000003.1"/>
</dbReference>
<dbReference type="Proteomes" id="UP000587760">
    <property type="component" value="Unassembled WGS sequence"/>
</dbReference>
<sequence>MKRKILSIVFVLIFVVPFAVSSQSSVKGNSVNGATGIVTTPTARIGWEYSDLGLDFGYSFLYGNGTAHVPRVTFSFLKKAEIGVAFNIRGGDDWDFLYHGKFQFYMNGGSAVAMGVMGDLSNVGGSSDVYLTPYLVASYSGNFFKWPAVTTMMFGWRMLEAGSISSNFAFSMGFELALAPQVFKNYVFWISDFSNYSFAERASINARDRGAFNTGIRIDPVKKGKFKLVFDLIGTDLLESSRGLSASATFGIGF</sequence>